<evidence type="ECO:0000313" key="2">
    <source>
        <dbReference type="Proteomes" id="UP000756346"/>
    </source>
</evidence>
<dbReference type="RefSeq" id="XP_046008726.1">
    <property type="nucleotide sequence ID" value="XM_046150518.1"/>
</dbReference>
<dbReference type="Pfam" id="PF11917">
    <property type="entry name" value="DUF3435"/>
    <property type="match status" value="1"/>
</dbReference>
<feature type="non-terminal residue" evidence="1">
    <location>
        <position position="426"/>
    </location>
</feature>
<dbReference type="Proteomes" id="UP000756346">
    <property type="component" value="Unassembled WGS sequence"/>
</dbReference>
<name>A0A9P9BJF4_9PEZI</name>
<gene>
    <name evidence="1" type="ORF">B0I36DRAFT_249983</name>
</gene>
<accession>A0A9P9BJF4</accession>
<comment type="caution">
    <text evidence="1">The sequence shown here is derived from an EMBL/GenBank/DDBJ whole genome shotgun (WGS) entry which is preliminary data.</text>
</comment>
<dbReference type="PANTHER" id="PTHR37535">
    <property type="entry name" value="FLUG DOMAIN PROTEIN"/>
    <property type="match status" value="1"/>
</dbReference>
<dbReference type="InterPro" id="IPR021842">
    <property type="entry name" value="DUF3435"/>
</dbReference>
<evidence type="ECO:0000313" key="1">
    <source>
        <dbReference type="EMBL" id="KAH7025178.1"/>
    </source>
</evidence>
<dbReference type="GeneID" id="70180064"/>
<dbReference type="EMBL" id="JAGTJQ010000009">
    <property type="protein sequence ID" value="KAH7025178.1"/>
    <property type="molecule type" value="Genomic_DNA"/>
</dbReference>
<dbReference type="AlphaFoldDB" id="A0A9P9BJF4"/>
<proteinExistence type="predicted"/>
<reference evidence="1" key="1">
    <citation type="journal article" date="2021" name="Nat. Commun.">
        <title>Genetic determinants of endophytism in the Arabidopsis root mycobiome.</title>
        <authorList>
            <person name="Mesny F."/>
            <person name="Miyauchi S."/>
            <person name="Thiergart T."/>
            <person name="Pickel B."/>
            <person name="Atanasova L."/>
            <person name="Karlsson M."/>
            <person name="Huettel B."/>
            <person name="Barry K.W."/>
            <person name="Haridas S."/>
            <person name="Chen C."/>
            <person name="Bauer D."/>
            <person name="Andreopoulos W."/>
            <person name="Pangilinan J."/>
            <person name="LaButti K."/>
            <person name="Riley R."/>
            <person name="Lipzen A."/>
            <person name="Clum A."/>
            <person name="Drula E."/>
            <person name="Henrissat B."/>
            <person name="Kohler A."/>
            <person name="Grigoriev I.V."/>
            <person name="Martin F.M."/>
            <person name="Hacquard S."/>
        </authorList>
    </citation>
    <scope>NUCLEOTIDE SEQUENCE</scope>
    <source>
        <strain evidence="1">MPI-CAGE-CH-0230</strain>
    </source>
</reference>
<keyword evidence="2" id="KW-1185">Reference proteome</keyword>
<protein>
    <submittedName>
        <fullName evidence="1">Uncharacterized protein</fullName>
    </submittedName>
</protein>
<sequence>MPVVKRPRRFASETHYEQLAIQMWANDWHSYSYPVVRIMDWAAMYAAICSGSRIGEYFESTCRSGSGRGLRFRDVKLVVFYNEEERPELGLLLVRDAKGMTYIPHQRPKHVIYEGIDSGPLFRNGMLFHIAFLLAKQAIAGCETIDTLFARKPNPGDNISIIPWVKGIEDDPFYPNIHSNDVERAGSIASRIRALGFRAGFANPPRAHDFRASTLYRVGKLHSEADRRIFAGQSDNRTWDTYYAPRIAADGQGSVFRSKRGPRTNIIEHFLDLTILRNPALLQALPAESRAKFEESQAIQELRAEMEKLQHGDASDPKRAKKIQELYQQRRRLEREAVRELQAEHSASTAEATSQLCYHRSYFDRVRYLMPERDRLATDLFQSTGLRGELGHRVLRDLIAICTQTTEVQFRRGLEPDKCNCNQSEK</sequence>
<organism evidence="1 2">
    <name type="scientific">Microdochium trichocladiopsis</name>
    <dbReference type="NCBI Taxonomy" id="1682393"/>
    <lineage>
        <taxon>Eukaryota</taxon>
        <taxon>Fungi</taxon>
        <taxon>Dikarya</taxon>
        <taxon>Ascomycota</taxon>
        <taxon>Pezizomycotina</taxon>
        <taxon>Sordariomycetes</taxon>
        <taxon>Xylariomycetidae</taxon>
        <taxon>Xylariales</taxon>
        <taxon>Microdochiaceae</taxon>
        <taxon>Microdochium</taxon>
    </lineage>
</organism>
<dbReference type="PANTHER" id="PTHR37535:SF3">
    <property type="entry name" value="FLUG DOMAIN-CONTAINING PROTEIN"/>
    <property type="match status" value="1"/>
</dbReference>
<dbReference type="OrthoDB" id="5235829at2759"/>